<name>A0A125Q231_9ACTN</name>
<dbReference type="Proteomes" id="UP000198226">
    <property type="component" value="Chromosome I"/>
</dbReference>
<gene>
    <name evidence="1" type="ORF">GA0070623_1468</name>
</gene>
<dbReference type="OrthoDB" id="3400431at2"/>
<proteinExistence type="predicted"/>
<dbReference type="RefSeq" id="WP_067302366.1">
    <property type="nucleotide sequence ID" value="NZ_LRMV01000009.1"/>
</dbReference>
<evidence type="ECO:0000313" key="2">
    <source>
        <dbReference type="Proteomes" id="UP000198226"/>
    </source>
</evidence>
<dbReference type="AlphaFoldDB" id="A0A125Q231"/>
<keyword evidence="2" id="KW-1185">Reference proteome</keyword>
<sequence length="296" mass="32869">MILSALVASLPADEPPVLFSIAVWSVLLMAAVFVSNLLAYLFRQRLEQASALVQGMREHEYVRSVQQPVAAVLIAAVGGYGINTATQEVGWPGYLGWLLGMPIPAGMVTWAAIRSVRQRRFDEQWPPDQVPVDDPVKIRSTLRRVVHQGADAEQAESPALERALALLLDQVLPALRERRDRGPRRWLGAHRVTAVLVFGWAMATLAATVTAVAPSLWDRRRGAWIMLAVAVLVIVCLAGGLLTVRYRYSRYRHTVLADEVQRSAGAVRRRIVERRLGISGTVDTPRRRRRPIPQDG</sequence>
<reference evidence="2" key="1">
    <citation type="submission" date="2016-06" db="EMBL/GenBank/DDBJ databases">
        <authorList>
            <person name="Varghese N."/>
            <person name="Submissions Spin"/>
        </authorList>
    </citation>
    <scope>NUCLEOTIDE SEQUENCE [LARGE SCALE GENOMIC DNA]</scope>
    <source>
        <strain evidence="2">DSM 44983</strain>
    </source>
</reference>
<protein>
    <submittedName>
        <fullName evidence="1">Uncharacterized protein</fullName>
    </submittedName>
</protein>
<accession>A0A125Q231</accession>
<evidence type="ECO:0000313" key="1">
    <source>
        <dbReference type="EMBL" id="SCG47422.1"/>
    </source>
</evidence>
<dbReference type="EMBL" id="LT607752">
    <property type="protein sequence ID" value="SCG47422.1"/>
    <property type="molecule type" value="Genomic_DNA"/>
</dbReference>
<organism evidence="1 2">
    <name type="scientific">Micromonospora rifamycinica</name>
    <dbReference type="NCBI Taxonomy" id="291594"/>
    <lineage>
        <taxon>Bacteria</taxon>
        <taxon>Bacillati</taxon>
        <taxon>Actinomycetota</taxon>
        <taxon>Actinomycetes</taxon>
        <taxon>Micromonosporales</taxon>
        <taxon>Micromonosporaceae</taxon>
        <taxon>Micromonospora</taxon>
    </lineage>
</organism>